<dbReference type="AlphaFoldDB" id="A0A523S6C2"/>
<sequence>MSFWSKLFGGEEKKGEEKRRIPARIEGKFILFSVKCDKCGEEITIRVNRQADIQSLYTEAGEKEAFYNLKKEILGKKCPNLINIDVDFDRNYRIISQEISGGKFITPEK</sequence>
<gene>
    <name evidence="1" type="ORF">E3J84_00140</name>
</gene>
<organism evidence="1 2">
    <name type="scientific">Aerophobetes bacterium</name>
    <dbReference type="NCBI Taxonomy" id="2030807"/>
    <lineage>
        <taxon>Bacteria</taxon>
        <taxon>Candidatus Aerophobota</taxon>
    </lineage>
</organism>
<reference evidence="1 2" key="1">
    <citation type="submission" date="2019-03" db="EMBL/GenBank/DDBJ databases">
        <title>Metabolic potential of uncultured bacteria and archaea associated with petroleum seepage in deep-sea sediments.</title>
        <authorList>
            <person name="Dong X."/>
            <person name="Hubert C."/>
        </authorList>
    </citation>
    <scope>NUCLEOTIDE SEQUENCE [LARGE SCALE GENOMIC DNA]</scope>
    <source>
        <strain evidence="1">E44_bin7</strain>
    </source>
</reference>
<dbReference type="Proteomes" id="UP000316360">
    <property type="component" value="Unassembled WGS sequence"/>
</dbReference>
<name>A0A523S6C2_UNCAE</name>
<dbReference type="EMBL" id="SOKJ01000009">
    <property type="protein sequence ID" value="TET13371.1"/>
    <property type="molecule type" value="Genomic_DNA"/>
</dbReference>
<evidence type="ECO:0000313" key="1">
    <source>
        <dbReference type="EMBL" id="TET13371.1"/>
    </source>
</evidence>
<evidence type="ECO:0000313" key="2">
    <source>
        <dbReference type="Proteomes" id="UP000316360"/>
    </source>
</evidence>
<proteinExistence type="predicted"/>
<comment type="caution">
    <text evidence="1">The sequence shown here is derived from an EMBL/GenBank/DDBJ whole genome shotgun (WGS) entry which is preliminary data.</text>
</comment>
<accession>A0A523S6C2</accession>
<protein>
    <submittedName>
        <fullName evidence="1">Uncharacterized protein</fullName>
    </submittedName>
</protein>